<dbReference type="EMBL" id="HBGJ01039576">
    <property type="protein sequence ID" value="CAD9266482.1"/>
    <property type="molecule type" value="Transcribed_RNA"/>
</dbReference>
<name>A0A7S1UFC0_9STRA</name>
<evidence type="ECO:0000256" key="1">
    <source>
        <dbReference type="SAM" id="Coils"/>
    </source>
</evidence>
<keyword evidence="1" id="KW-0175">Coiled coil</keyword>
<protein>
    <submittedName>
        <fullName evidence="2">Uncharacterized protein</fullName>
    </submittedName>
</protein>
<proteinExistence type="predicted"/>
<feature type="coiled-coil region" evidence="1">
    <location>
        <begin position="17"/>
        <end position="52"/>
    </location>
</feature>
<accession>A0A7S1UFC0</accession>
<evidence type="ECO:0000313" key="2">
    <source>
        <dbReference type="EMBL" id="CAD9266482.1"/>
    </source>
</evidence>
<sequence>MLARARVRVRLRAAAPLRRLLSSKRGLRERLAAAQAAEQRAAEERVQNLMANASRPAAEVAAASSEPPGMTWQAMVGHPAFKWGAASWLLSAAVAAYLMNTKPADDELTVLHRNFEEVFARVKAEREASGGAPPADAELRLWEDRWRELYHREDFNLSPVRVSKLEGLAGWTWELSGEAAAADDESVVAGRQRLLDKDGRRRLEEGDALRRAVFGLVQMADDAVETVKQWRK</sequence>
<gene>
    <name evidence="2" type="ORF">PPAR1163_LOCUS24908</name>
</gene>
<dbReference type="AlphaFoldDB" id="A0A7S1UFC0"/>
<organism evidence="2">
    <name type="scientific">Phaeomonas parva</name>
    <dbReference type="NCBI Taxonomy" id="124430"/>
    <lineage>
        <taxon>Eukaryota</taxon>
        <taxon>Sar</taxon>
        <taxon>Stramenopiles</taxon>
        <taxon>Ochrophyta</taxon>
        <taxon>Pinguiophyceae</taxon>
        <taxon>Pinguiochrysidales</taxon>
        <taxon>Pinguiochrysidaceae</taxon>
        <taxon>Phaeomonas</taxon>
    </lineage>
</organism>
<reference evidence="2" key="1">
    <citation type="submission" date="2021-01" db="EMBL/GenBank/DDBJ databases">
        <authorList>
            <person name="Corre E."/>
            <person name="Pelletier E."/>
            <person name="Niang G."/>
            <person name="Scheremetjew M."/>
            <person name="Finn R."/>
            <person name="Kale V."/>
            <person name="Holt S."/>
            <person name="Cochrane G."/>
            <person name="Meng A."/>
            <person name="Brown T."/>
            <person name="Cohen L."/>
        </authorList>
    </citation>
    <scope>NUCLEOTIDE SEQUENCE</scope>
    <source>
        <strain evidence="2">CCMP2877</strain>
    </source>
</reference>